<feature type="domain" description="ABC transmembrane type-1" evidence="8">
    <location>
        <begin position="81"/>
        <end position="264"/>
    </location>
</feature>
<proteinExistence type="inferred from homology"/>
<accession>A0AAE3KHK9</accession>
<keyword evidence="3" id="KW-1003">Cell membrane</keyword>
<gene>
    <name evidence="9" type="ORF">J2T57_003608</name>
</gene>
<evidence type="ECO:0000313" key="10">
    <source>
        <dbReference type="Proteomes" id="UP001205843"/>
    </source>
</evidence>
<feature type="transmembrane region" description="Helical" evidence="7">
    <location>
        <begin position="88"/>
        <end position="108"/>
    </location>
</feature>
<dbReference type="SUPFAM" id="SSF161098">
    <property type="entry name" value="MetI-like"/>
    <property type="match status" value="1"/>
</dbReference>
<keyword evidence="2 7" id="KW-0813">Transport</keyword>
<dbReference type="RefSeq" id="WP_253482608.1">
    <property type="nucleotide sequence ID" value="NZ_JALJXV010000009.1"/>
</dbReference>
<feature type="transmembrane region" description="Helical" evidence="7">
    <location>
        <begin position="23"/>
        <end position="40"/>
    </location>
</feature>
<evidence type="ECO:0000256" key="5">
    <source>
        <dbReference type="ARBA" id="ARBA00022989"/>
    </source>
</evidence>
<feature type="transmembrane region" description="Helical" evidence="7">
    <location>
        <begin position="133"/>
        <end position="156"/>
    </location>
</feature>
<feature type="transmembrane region" description="Helical" evidence="7">
    <location>
        <begin position="245"/>
        <end position="267"/>
    </location>
</feature>
<dbReference type="Proteomes" id="UP001205843">
    <property type="component" value="Unassembled WGS sequence"/>
</dbReference>
<comment type="caution">
    <text evidence="9">The sequence shown here is derived from an EMBL/GenBank/DDBJ whole genome shotgun (WGS) entry which is preliminary data.</text>
</comment>
<evidence type="ECO:0000313" key="9">
    <source>
        <dbReference type="EMBL" id="MCP1676447.1"/>
    </source>
</evidence>
<protein>
    <submittedName>
        <fullName evidence="9">Phosphonate transport system permease protein</fullName>
    </submittedName>
</protein>
<evidence type="ECO:0000256" key="4">
    <source>
        <dbReference type="ARBA" id="ARBA00022692"/>
    </source>
</evidence>
<dbReference type="GO" id="GO:0005886">
    <property type="term" value="C:plasma membrane"/>
    <property type="evidence" value="ECO:0007669"/>
    <property type="project" value="UniProtKB-SubCell"/>
</dbReference>
<name>A0AAE3KHK9_9GAMM</name>
<dbReference type="Gene3D" id="1.10.3720.10">
    <property type="entry name" value="MetI-like"/>
    <property type="match status" value="1"/>
</dbReference>
<evidence type="ECO:0000256" key="1">
    <source>
        <dbReference type="ARBA" id="ARBA00004651"/>
    </source>
</evidence>
<dbReference type="PANTHER" id="PTHR30043">
    <property type="entry name" value="PHOSPHONATES TRANSPORT SYSTEM PERMEASE PROTEIN"/>
    <property type="match status" value="1"/>
</dbReference>
<comment type="similarity">
    <text evidence="7">Belongs to the binding-protein-dependent transport system permease family.</text>
</comment>
<dbReference type="EMBL" id="JALJXV010000009">
    <property type="protein sequence ID" value="MCP1676447.1"/>
    <property type="molecule type" value="Genomic_DNA"/>
</dbReference>
<feature type="transmembrane region" description="Helical" evidence="7">
    <location>
        <begin position="218"/>
        <end position="238"/>
    </location>
</feature>
<dbReference type="PANTHER" id="PTHR30043:SF1">
    <property type="entry name" value="ABC TRANSPORT SYSTEM PERMEASE PROTEIN P69"/>
    <property type="match status" value="1"/>
</dbReference>
<dbReference type="GO" id="GO:0015416">
    <property type="term" value="F:ABC-type phosphonate transporter activity"/>
    <property type="evidence" value="ECO:0007669"/>
    <property type="project" value="InterPro"/>
</dbReference>
<organism evidence="9 10">
    <name type="scientific">Natronocella acetinitrilica</name>
    <dbReference type="NCBI Taxonomy" id="414046"/>
    <lineage>
        <taxon>Bacteria</taxon>
        <taxon>Pseudomonadati</taxon>
        <taxon>Pseudomonadota</taxon>
        <taxon>Gammaproteobacteria</taxon>
        <taxon>Chromatiales</taxon>
        <taxon>Ectothiorhodospiraceae</taxon>
        <taxon>Natronocella</taxon>
    </lineage>
</organism>
<evidence type="ECO:0000256" key="6">
    <source>
        <dbReference type="ARBA" id="ARBA00023136"/>
    </source>
</evidence>
<dbReference type="AlphaFoldDB" id="A0AAE3KHK9"/>
<evidence type="ECO:0000259" key="8">
    <source>
        <dbReference type="PROSITE" id="PS50928"/>
    </source>
</evidence>
<comment type="subcellular location">
    <subcellularLocation>
        <location evidence="1 7">Cell membrane</location>
        <topology evidence="1 7">Multi-pass membrane protein</topology>
    </subcellularLocation>
</comment>
<reference evidence="9" key="1">
    <citation type="submission" date="2022-03" db="EMBL/GenBank/DDBJ databases">
        <title>Genomic Encyclopedia of Type Strains, Phase III (KMG-III): the genomes of soil and plant-associated and newly described type strains.</title>
        <authorList>
            <person name="Whitman W."/>
        </authorList>
    </citation>
    <scope>NUCLEOTIDE SEQUENCE</scope>
    <source>
        <strain evidence="9">ANL 6-2</strain>
    </source>
</reference>
<keyword evidence="4 7" id="KW-0812">Transmembrane</keyword>
<evidence type="ECO:0000256" key="3">
    <source>
        <dbReference type="ARBA" id="ARBA00022475"/>
    </source>
</evidence>
<evidence type="ECO:0000256" key="7">
    <source>
        <dbReference type="RuleBase" id="RU363032"/>
    </source>
</evidence>
<keyword evidence="6 7" id="KW-0472">Membrane</keyword>
<dbReference type="PROSITE" id="PS50928">
    <property type="entry name" value="ABC_TM1"/>
    <property type="match status" value="1"/>
</dbReference>
<dbReference type="NCBIfam" id="TIGR01097">
    <property type="entry name" value="PhnE"/>
    <property type="match status" value="1"/>
</dbReference>
<keyword evidence="5 7" id="KW-1133">Transmembrane helix</keyword>
<dbReference type="InterPro" id="IPR000515">
    <property type="entry name" value="MetI-like"/>
</dbReference>
<keyword evidence="10" id="KW-1185">Reference proteome</keyword>
<dbReference type="CDD" id="cd06261">
    <property type="entry name" value="TM_PBP2"/>
    <property type="match status" value="1"/>
</dbReference>
<dbReference type="InterPro" id="IPR005769">
    <property type="entry name" value="PhnE/PtxC"/>
</dbReference>
<dbReference type="Pfam" id="PF00528">
    <property type="entry name" value="BPD_transp_1"/>
    <property type="match status" value="1"/>
</dbReference>
<dbReference type="InterPro" id="IPR035906">
    <property type="entry name" value="MetI-like_sf"/>
</dbReference>
<sequence length="272" mass="29141">MARVSPLNAEIVGRSVADRRLKARLKACGIGAVVLAIWLWSAAGTGFRPDNLIAGIPQMADLIGRMLPPDLSILRSLAGPLLETVQMALLGTTLPIFIALPLAVLAAWNTTPWPALGQAIRVVLATLRTVPELVWAMLLVSAIGLGPFPGVLALTLHAIGGMGKFYYEAIETVRSETVEALEASGAGKLRVLLFGILPSALPQMMSTTLLYWEFNNRSSTILGIVGAGGIGVVLLHALQDFRYEKLLTCLIVIVLLLMILDRISGYLRSKVI</sequence>
<evidence type="ECO:0000256" key="2">
    <source>
        <dbReference type="ARBA" id="ARBA00022448"/>
    </source>
</evidence>